<feature type="compositionally biased region" description="Acidic residues" evidence="9">
    <location>
        <begin position="477"/>
        <end position="486"/>
    </location>
</feature>
<protein>
    <recommendedName>
        <fullName evidence="8">DNA-binding protein RAP1</fullName>
    </recommendedName>
</protein>
<dbReference type="InterPro" id="IPR021661">
    <property type="entry name" value="Rap1_C"/>
</dbReference>
<dbReference type="InterPro" id="IPR001357">
    <property type="entry name" value="BRCT_dom"/>
</dbReference>
<comment type="subcellular location">
    <subcellularLocation>
        <location evidence="8">Nucleus</location>
    </subcellularLocation>
    <subcellularLocation>
        <location evidence="8">Chromosome</location>
        <location evidence="8">Telomere</location>
    </subcellularLocation>
</comment>
<accession>A0A9P4P6G3</accession>
<dbReference type="GO" id="GO:0031848">
    <property type="term" value="P:protection from non-homologous end joining at telomere"/>
    <property type="evidence" value="ECO:0007669"/>
    <property type="project" value="TreeGrafter"/>
</dbReference>
<feature type="compositionally biased region" description="Basic and acidic residues" evidence="9">
    <location>
        <begin position="497"/>
        <end position="506"/>
    </location>
</feature>
<feature type="compositionally biased region" description="Polar residues" evidence="9">
    <location>
        <begin position="593"/>
        <end position="610"/>
    </location>
</feature>
<keyword evidence="14" id="KW-1185">Reference proteome</keyword>
<dbReference type="PANTHER" id="PTHR16466:SF6">
    <property type="entry name" value="TELOMERIC REPEAT-BINDING FACTOR 2-INTERACTING PROTEIN 1"/>
    <property type="match status" value="1"/>
</dbReference>
<evidence type="ECO:0000256" key="1">
    <source>
        <dbReference type="ARBA" id="ARBA00010467"/>
    </source>
</evidence>
<sequence>MAAPVVYRDVAPGADLHGQLFAGKKFWVAQRVVSRPRYLDLIRSNGGEVVLLEKKADYLIADHARHDCPPGSISYTFIDESIEKGELQDPEGHGAGLSEEPARAPGSLSRPAKTTRNRYTLEEDRILYKWVNDSKNAGKLTSGNEIYKQLEKQHPRHTWQSWRDRYLKTLCNRPPPGLNVPDNAPPFAPSDAPVEPASASASAAAPAPARTQSSRPATGESATDSRKAKGSTHVDSVEYTVDELTAPGLFAKEDWEMLYAFALDITGWPREEYRDGWRKWAEDRPQTTGQWRQYFEKVVWPQWQQDSDEKHAIIKSRVERRLDEDEQNASQTTQHEALPKHEPLQAGPSTPSSRASNMKRKRTELDDESKDDRAANDTITLSSQVFLSSSTVVNETPKYISEAYQKALQQLRVGSGTREPSLDAQDVEVYPAKRQKNIPRHLGTEEDPVEVSSAGTDSQQLTQDELPEVRSTAQPMDDGDDWDMEGLEAIAPPQRAIDQDGSEHLSDSPTPRAARSKASAFDTQAILSSPSQGASLNPLPLPARLTQLAEADTEDSGEKLASDASTTESLQEFSQMINEDSHYRGITPLPRLQHSSPPQSPASIVSSTGSGDPDPPLAPDEVDEYFKEQHAEGFPDEFIAAALKHTRWRPELATEVLQAWKKRQPLPSKRGIWSDSDDEEVEGGDGMALARLENKHTLDGWGGITERMNFLSKYRSAKE</sequence>
<proteinExistence type="inferred from homology"/>
<evidence type="ECO:0000259" key="12">
    <source>
        <dbReference type="Pfam" id="PF16589"/>
    </source>
</evidence>
<dbReference type="Gene3D" id="1.10.10.2170">
    <property type="match status" value="1"/>
</dbReference>
<keyword evidence="4" id="KW-0805">Transcription regulation</keyword>
<dbReference type="Pfam" id="PF11626">
    <property type="entry name" value="Rap1_C"/>
    <property type="match status" value="1"/>
</dbReference>
<feature type="compositionally biased region" description="Polar residues" evidence="9">
    <location>
        <begin position="347"/>
        <end position="356"/>
    </location>
</feature>
<feature type="domain" description="BRCT" evidence="12">
    <location>
        <begin position="19"/>
        <end position="91"/>
    </location>
</feature>
<comment type="caution">
    <text evidence="13">The sequence shown here is derived from an EMBL/GenBank/DDBJ whole genome shotgun (WGS) entry which is preliminary data.</text>
</comment>
<gene>
    <name evidence="13" type="ORF">P171DRAFT_437314</name>
</gene>
<evidence type="ECO:0000256" key="9">
    <source>
        <dbReference type="SAM" id="MobiDB-lite"/>
    </source>
</evidence>
<evidence type="ECO:0000259" key="10">
    <source>
        <dbReference type="Pfam" id="PF08914"/>
    </source>
</evidence>
<keyword evidence="7 8" id="KW-0539">Nucleus</keyword>
<keyword evidence="2 8" id="KW-0158">Chromosome</keyword>
<feature type="region of interest" description="Disordered" evidence="9">
    <location>
        <begin position="413"/>
        <end position="621"/>
    </location>
</feature>
<dbReference type="GO" id="GO:0010833">
    <property type="term" value="P:telomere maintenance via telomere lengthening"/>
    <property type="evidence" value="ECO:0007669"/>
    <property type="project" value="UniProtKB-UniRule"/>
</dbReference>
<dbReference type="Pfam" id="PF16589">
    <property type="entry name" value="BRCT_2"/>
    <property type="match status" value="1"/>
</dbReference>
<feature type="compositionally biased region" description="Polar residues" evidence="9">
    <location>
        <begin position="563"/>
        <end position="578"/>
    </location>
</feature>
<feature type="compositionally biased region" description="Pro residues" evidence="9">
    <location>
        <begin position="173"/>
        <end position="188"/>
    </location>
</feature>
<keyword evidence="3 8" id="KW-0779">Telomere</keyword>
<evidence type="ECO:0000256" key="2">
    <source>
        <dbReference type="ARBA" id="ARBA00022454"/>
    </source>
</evidence>
<reference evidence="13" key="1">
    <citation type="journal article" date="2020" name="Stud. Mycol.">
        <title>101 Dothideomycetes genomes: a test case for predicting lifestyles and emergence of pathogens.</title>
        <authorList>
            <person name="Haridas S."/>
            <person name="Albert R."/>
            <person name="Binder M."/>
            <person name="Bloem J."/>
            <person name="Labutti K."/>
            <person name="Salamov A."/>
            <person name="Andreopoulos B."/>
            <person name="Baker S."/>
            <person name="Barry K."/>
            <person name="Bills G."/>
            <person name="Bluhm B."/>
            <person name="Cannon C."/>
            <person name="Castanera R."/>
            <person name="Culley D."/>
            <person name="Daum C."/>
            <person name="Ezra D."/>
            <person name="Gonzalez J."/>
            <person name="Henrissat B."/>
            <person name="Kuo A."/>
            <person name="Liang C."/>
            <person name="Lipzen A."/>
            <person name="Lutzoni F."/>
            <person name="Magnuson J."/>
            <person name="Mondo S."/>
            <person name="Nolan M."/>
            <person name="Ohm R."/>
            <person name="Pangilinan J."/>
            <person name="Park H.-J."/>
            <person name="Ramirez L."/>
            <person name="Alfaro M."/>
            <person name="Sun H."/>
            <person name="Tritt A."/>
            <person name="Yoshinaga Y."/>
            <person name="Zwiers L.-H."/>
            <person name="Turgeon B."/>
            <person name="Goodwin S."/>
            <person name="Spatafora J."/>
            <person name="Crous P."/>
            <person name="Grigoriev I."/>
        </authorList>
    </citation>
    <scope>NUCLEOTIDE SEQUENCE</scope>
    <source>
        <strain evidence="13">CBS 690.94</strain>
    </source>
</reference>
<comment type="similarity">
    <text evidence="1 8">Belongs to the RAP1 family.</text>
</comment>
<dbReference type="OrthoDB" id="435460at2759"/>
<evidence type="ECO:0000256" key="3">
    <source>
        <dbReference type="ARBA" id="ARBA00022895"/>
    </source>
</evidence>
<evidence type="ECO:0000256" key="8">
    <source>
        <dbReference type="RuleBase" id="RU367107"/>
    </source>
</evidence>
<feature type="domain" description="TRF2-interacting telomeric protein/Rap1 C-terminal" evidence="11">
    <location>
        <begin position="630"/>
        <end position="711"/>
    </location>
</feature>
<organism evidence="13 14">
    <name type="scientific">Karstenula rhodostoma CBS 690.94</name>
    <dbReference type="NCBI Taxonomy" id="1392251"/>
    <lineage>
        <taxon>Eukaryota</taxon>
        <taxon>Fungi</taxon>
        <taxon>Dikarya</taxon>
        <taxon>Ascomycota</taxon>
        <taxon>Pezizomycotina</taxon>
        <taxon>Dothideomycetes</taxon>
        <taxon>Pleosporomycetidae</taxon>
        <taxon>Pleosporales</taxon>
        <taxon>Massarineae</taxon>
        <taxon>Didymosphaeriaceae</taxon>
        <taxon>Karstenula</taxon>
    </lineage>
</organism>
<dbReference type="InterPro" id="IPR039595">
    <property type="entry name" value="TE2IP/Rap1"/>
</dbReference>
<feature type="compositionally biased region" description="Low complexity" evidence="9">
    <location>
        <begin position="189"/>
        <end position="217"/>
    </location>
</feature>
<dbReference type="Pfam" id="PF08914">
    <property type="entry name" value="Myb_Rap1"/>
    <property type="match status" value="1"/>
</dbReference>
<dbReference type="PANTHER" id="PTHR16466">
    <property type="entry name" value="TELOMERE REPEAT-BINDING FACTOR 2-INTERACTING PROTEIN 1"/>
    <property type="match status" value="1"/>
</dbReference>
<comment type="subunit">
    <text evidence="8">Homodimer.</text>
</comment>
<feature type="region of interest" description="Disordered" evidence="9">
    <location>
        <begin position="173"/>
        <end position="234"/>
    </location>
</feature>
<keyword evidence="6" id="KW-0804">Transcription</keyword>
<feature type="region of interest" description="Disordered" evidence="9">
    <location>
        <begin position="319"/>
        <end position="376"/>
    </location>
</feature>
<keyword evidence="5" id="KW-0010">Activator</keyword>
<feature type="compositionally biased region" description="Polar residues" evidence="9">
    <location>
        <begin position="521"/>
        <end position="535"/>
    </location>
</feature>
<dbReference type="GO" id="GO:0070187">
    <property type="term" value="C:shelterin complex"/>
    <property type="evidence" value="ECO:0007669"/>
    <property type="project" value="TreeGrafter"/>
</dbReference>
<dbReference type="InterPro" id="IPR009057">
    <property type="entry name" value="Homeodomain-like_sf"/>
</dbReference>
<dbReference type="Gene3D" id="1.10.10.60">
    <property type="entry name" value="Homeodomain-like"/>
    <property type="match status" value="1"/>
</dbReference>
<dbReference type="CDD" id="cd11655">
    <property type="entry name" value="rap1_myb-like"/>
    <property type="match status" value="1"/>
</dbReference>
<dbReference type="SUPFAM" id="SSF46689">
    <property type="entry name" value="Homeodomain-like"/>
    <property type="match status" value="1"/>
</dbReference>
<feature type="compositionally biased region" description="Polar residues" evidence="9">
    <location>
        <begin position="453"/>
        <end position="463"/>
    </location>
</feature>
<comment type="function">
    <text evidence="8">Involved in the regulation of telomere length, clustering and has a specific role in telomere position effect (TPE).</text>
</comment>
<evidence type="ECO:0000256" key="5">
    <source>
        <dbReference type="ARBA" id="ARBA00023159"/>
    </source>
</evidence>
<evidence type="ECO:0000313" key="13">
    <source>
        <dbReference type="EMBL" id="KAF2438255.1"/>
    </source>
</evidence>
<dbReference type="InterPro" id="IPR038104">
    <property type="entry name" value="Rap1_C_sf"/>
</dbReference>
<dbReference type="AlphaFoldDB" id="A0A9P4P6G3"/>
<dbReference type="InterPro" id="IPR015010">
    <property type="entry name" value="TERF2IP_Myb"/>
</dbReference>
<evidence type="ECO:0000256" key="7">
    <source>
        <dbReference type="ARBA" id="ARBA00023242"/>
    </source>
</evidence>
<evidence type="ECO:0000259" key="11">
    <source>
        <dbReference type="Pfam" id="PF11626"/>
    </source>
</evidence>
<feature type="region of interest" description="Disordered" evidence="9">
    <location>
        <begin position="86"/>
        <end position="116"/>
    </location>
</feature>
<evidence type="ECO:0000313" key="14">
    <source>
        <dbReference type="Proteomes" id="UP000799764"/>
    </source>
</evidence>
<evidence type="ECO:0000256" key="6">
    <source>
        <dbReference type="ARBA" id="ARBA00023163"/>
    </source>
</evidence>
<dbReference type="EMBL" id="MU001513">
    <property type="protein sequence ID" value="KAF2438255.1"/>
    <property type="molecule type" value="Genomic_DNA"/>
</dbReference>
<feature type="domain" description="TERF2-interacting telomeric protein 1 Myb" evidence="10">
    <location>
        <begin position="119"/>
        <end position="176"/>
    </location>
</feature>
<name>A0A9P4P6G3_9PLEO</name>
<evidence type="ECO:0000256" key="4">
    <source>
        <dbReference type="ARBA" id="ARBA00023015"/>
    </source>
</evidence>
<dbReference type="GO" id="GO:0042162">
    <property type="term" value="F:telomeric DNA binding"/>
    <property type="evidence" value="ECO:0007669"/>
    <property type="project" value="TreeGrafter"/>
</dbReference>
<dbReference type="Proteomes" id="UP000799764">
    <property type="component" value="Unassembled WGS sequence"/>
</dbReference>